<feature type="signal peptide" evidence="1">
    <location>
        <begin position="1"/>
        <end position="18"/>
    </location>
</feature>
<evidence type="ECO:0000256" key="1">
    <source>
        <dbReference type="SAM" id="SignalP"/>
    </source>
</evidence>
<protein>
    <submittedName>
        <fullName evidence="2">Uncharacterized protein</fullName>
    </submittedName>
</protein>
<feature type="non-terminal residue" evidence="2">
    <location>
        <position position="1"/>
    </location>
</feature>
<name>A0A0A9YMK4_LYGHE</name>
<dbReference type="AlphaFoldDB" id="A0A0A9YMK4"/>
<evidence type="ECO:0000313" key="2">
    <source>
        <dbReference type="EMBL" id="JAG32333.1"/>
    </source>
</evidence>
<reference evidence="2" key="1">
    <citation type="journal article" date="2014" name="PLoS ONE">
        <title>Transcriptome-Based Identification of ABC Transporters in the Western Tarnished Plant Bug Lygus hesperus.</title>
        <authorList>
            <person name="Hull J.J."/>
            <person name="Chaney K."/>
            <person name="Geib S.M."/>
            <person name="Fabrick J.A."/>
            <person name="Brent C.S."/>
            <person name="Walsh D."/>
            <person name="Lavine L.C."/>
        </authorList>
    </citation>
    <scope>NUCLEOTIDE SEQUENCE</scope>
</reference>
<dbReference type="EMBL" id="GBHO01011271">
    <property type="protein sequence ID" value="JAG32333.1"/>
    <property type="molecule type" value="Transcribed_RNA"/>
</dbReference>
<accession>A0A0A9YMK4</accession>
<reference evidence="2" key="2">
    <citation type="submission" date="2014-07" db="EMBL/GenBank/DDBJ databases">
        <authorList>
            <person name="Hull J."/>
        </authorList>
    </citation>
    <scope>NUCLEOTIDE SEQUENCE</scope>
</reference>
<gene>
    <name evidence="2" type="ORF">CM83_100029</name>
</gene>
<organism evidence="2">
    <name type="scientific">Lygus hesperus</name>
    <name type="common">Western plant bug</name>
    <dbReference type="NCBI Taxonomy" id="30085"/>
    <lineage>
        <taxon>Eukaryota</taxon>
        <taxon>Metazoa</taxon>
        <taxon>Ecdysozoa</taxon>
        <taxon>Arthropoda</taxon>
        <taxon>Hexapoda</taxon>
        <taxon>Insecta</taxon>
        <taxon>Pterygota</taxon>
        <taxon>Neoptera</taxon>
        <taxon>Paraneoptera</taxon>
        <taxon>Hemiptera</taxon>
        <taxon>Heteroptera</taxon>
        <taxon>Panheteroptera</taxon>
        <taxon>Cimicomorpha</taxon>
        <taxon>Miridae</taxon>
        <taxon>Mirini</taxon>
        <taxon>Lygus</taxon>
    </lineage>
</organism>
<feature type="chain" id="PRO_5002070883" evidence="1">
    <location>
        <begin position="19"/>
        <end position="684"/>
    </location>
</feature>
<proteinExistence type="predicted"/>
<sequence>SRVIIVSCALLVVSQCQTGEDVSGDVGIQDSRSQLMILDDPSEEQIPNVRLFSRYNDFIGGRLPAIQTPNQISPNMNQLNTNPNQIVPDLNQQSPNPKLILPPAIFRTNCGDLLCPRTRFVCQTDVCQYPSEFDDLILRCRSNLQNGEEQFQSIADLLLTVSAKMVKEGAYIKILDVKSLFESARATLAEVVDNVVTLEQFLTNDVIGQVAEDILVDMESLQTALNILVEALIEVNQGKEVKVPLAVYDRAFRPRDWTPQCSGRWPCTRIFIYPTRFAYAQQRPGCSCQRAGYQYGAREFMYQQPTPVFRQQVVQPIPLPQPLFTQPLQVFAQPQYQTIAYQTALPVVPEQTPPRPSGVFSSSLTKKILGKNSQQVVTQPQRQQFIQQSNAQQIYVQPPYQVLKHYQTMYPGETRFENIFGTPVMRPNPNTQQSVIYAQPQYRPAVYSSVGETVPVTIDDLNFDAQQAYTQFPQKSKFVQGQQIFTQPPIYATQPYTNVNQYQTTLYPPSNEIDPSLMRRLDNSTNLQQPFQFIGSLPRRGFAQTQPQQFTQPPYAAVIQYQPVRYVTGSRSLSTSGVLNGSLVNIKDNSTDSQQRFEDPQKLGLVQSQQHQYFPPTQYSKIQIQYQPAKYISGSRSLLPDNDLNVNSSVFLDSQQGSPKLQQAGFYQHTSMMNSTESSTQKVL</sequence>
<keyword evidence="1" id="KW-0732">Signal</keyword>